<dbReference type="PANTHER" id="PTHR43053:SF3">
    <property type="entry name" value="ALPHA-GALACTOSIDASE C-RELATED"/>
    <property type="match status" value="1"/>
</dbReference>
<dbReference type="Pfam" id="PF18911">
    <property type="entry name" value="PKD_4"/>
    <property type="match status" value="1"/>
</dbReference>
<dbReference type="InterPro" id="IPR013785">
    <property type="entry name" value="Aldolase_TIM"/>
</dbReference>
<evidence type="ECO:0000256" key="4">
    <source>
        <dbReference type="SAM" id="SignalP"/>
    </source>
</evidence>
<dbReference type="SUPFAM" id="SSF49299">
    <property type="entry name" value="PKD domain"/>
    <property type="match status" value="1"/>
</dbReference>
<evidence type="ECO:0000313" key="7">
    <source>
        <dbReference type="Proteomes" id="UP000253606"/>
    </source>
</evidence>
<dbReference type="Proteomes" id="UP000253606">
    <property type="component" value="Chromosome"/>
</dbReference>
<dbReference type="PANTHER" id="PTHR43053">
    <property type="entry name" value="GLYCOSIDASE FAMILY 31"/>
    <property type="match status" value="1"/>
</dbReference>
<dbReference type="GO" id="GO:0004557">
    <property type="term" value="F:alpha-galactosidase activity"/>
    <property type="evidence" value="ECO:0007669"/>
    <property type="project" value="InterPro"/>
</dbReference>
<feature type="region of interest" description="Disordered" evidence="3">
    <location>
        <begin position="815"/>
        <end position="834"/>
    </location>
</feature>
<keyword evidence="4" id="KW-0732">Signal</keyword>
<dbReference type="CDD" id="cd00146">
    <property type="entry name" value="PKD"/>
    <property type="match status" value="1"/>
</dbReference>
<proteinExistence type="predicted"/>
<dbReference type="AlphaFoldDB" id="A0A2Z5FSJ8"/>
<keyword evidence="7" id="KW-1185">Reference proteome</keyword>
<dbReference type="CDD" id="cd14791">
    <property type="entry name" value="GH36"/>
    <property type="match status" value="1"/>
</dbReference>
<keyword evidence="2" id="KW-0326">Glycosidase</keyword>
<dbReference type="InterPro" id="IPR002252">
    <property type="entry name" value="Glyco_hydro_36"/>
</dbReference>
<reference evidence="6 7" key="1">
    <citation type="journal article" date="2018" name="Front. Microbiol.">
        <title>Hydrolytic Capabilities as a Key to Environmental Success: Chitinolytic and Cellulolytic Acidobacteria From Acidic Sub-arctic Soils and Boreal Peatlands.</title>
        <authorList>
            <person name="Belova S.E."/>
            <person name="Ravin N.V."/>
            <person name="Pankratov T.A."/>
            <person name="Rakitin A.L."/>
            <person name="Ivanova A.A."/>
            <person name="Beletsky A.V."/>
            <person name="Mardanov A.V."/>
            <person name="Sinninghe Damste J.S."/>
            <person name="Dedysh S.N."/>
        </authorList>
    </citation>
    <scope>NUCLEOTIDE SEQUENCE [LARGE SCALE GENOMIC DNA]</scope>
    <source>
        <strain evidence="6 7">SBC82</strain>
    </source>
</reference>
<feature type="domain" description="PKD" evidence="5">
    <location>
        <begin position="734"/>
        <end position="805"/>
    </location>
</feature>
<dbReference type="Pfam" id="PF02065">
    <property type="entry name" value="Melibiase"/>
    <property type="match status" value="1"/>
</dbReference>
<dbReference type="InterPro" id="IPR050985">
    <property type="entry name" value="Alpha-glycosidase_related"/>
</dbReference>
<evidence type="ECO:0000256" key="1">
    <source>
        <dbReference type="ARBA" id="ARBA00022801"/>
    </source>
</evidence>
<evidence type="ECO:0000259" key="5">
    <source>
        <dbReference type="PROSITE" id="PS50093"/>
    </source>
</evidence>
<evidence type="ECO:0000256" key="2">
    <source>
        <dbReference type="ARBA" id="ARBA00023295"/>
    </source>
</evidence>
<keyword evidence="1" id="KW-0378">Hydrolase</keyword>
<feature type="chain" id="PRO_5016395442" evidence="4">
    <location>
        <begin position="24"/>
        <end position="834"/>
    </location>
</feature>
<dbReference type="KEGG" id="abas:ACPOL_0404"/>
<dbReference type="InterPro" id="IPR022409">
    <property type="entry name" value="PKD/Chitinase_dom"/>
</dbReference>
<dbReference type="InterPro" id="IPR013783">
    <property type="entry name" value="Ig-like_fold"/>
</dbReference>
<dbReference type="Gene3D" id="2.60.40.10">
    <property type="entry name" value="Immunoglobulins"/>
    <property type="match status" value="1"/>
</dbReference>
<name>A0A2Z5FSJ8_9BACT</name>
<dbReference type="SMART" id="SM00089">
    <property type="entry name" value="PKD"/>
    <property type="match status" value="1"/>
</dbReference>
<organism evidence="6 7">
    <name type="scientific">Acidisarcina polymorpha</name>
    <dbReference type="NCBI Taxonomy" id="2211140"/>
    <lineage>
        <taxon>Bacteria</taxon>
        <taxon>Pseudomonadati</taxon>
        <taxon>Acidobacteriota</taxon>
        <taxon>Terriglobia</taxon>
        <taxon>Terriglobales</taxon>
        <taxon>Acidobacteriaceae</taxon>
        <taxon>Acidisarcina</taxon>
    </lineage>
</organism>
<evidence type="ECO:0000313" key="6">
    <source>
        <dbReference type="EMBL" id="AXC09783.1"/>
    </source>
</evidence>
<protein>
    <submittedName>
        <fullName evidence="6">Alpha-galactosidase</fullName>
    </submittedName>
</protein>
<sequence length="834" mass="91979">MRNSSTIAVRWCMAALLAGSSLAARGEHTSSYEGALKIGVDPTTGRYTIARPASDAYTLQAGAAVQVDGTWLHASDYPHHTIKQSKVDGLLGKASEWEVTYSGIKGKPDLTYHLRAYSDQAFGDVLVTVRNTTNKMIHIGGIRSVDATDRDSTGGRILDLGGPPAEDRVLSDSWSEDRPGMTIHNLADSKQQMHRAVGSQLIYNLQSHESLFLGALTSERFLTVLRLHLVTASGGEPSLSSYEGDSTGTTELQMENSLEHSPAEDQVPLSLPLDPGAELSSERVLFSVSKDYHHQLDTYASLIREIHHARTSAPPLMGWWSWTAYYFGLNQGAALTNAQWEAEHLKSLGYNIFHIDEGYQYARGEYSTPNVTLFPDGLAPLYYKVNRLGLTPGIWTAPFEVSERSWVYQNHPEWLVKNEKGQPIHAGSVEDEKDQLFVLDTTNPAAQDYLRKTYSTLVNDWGVRYIKMDFMDDSAIEGYYYKPNTTALEAQRIGLQTIRDTVGNDVYLDKDGSAMLNPVGFVDYGRISQDTGHTFSASKEAATGIAARYYMNRNYFVADPDAFTVSTQTIQDRTWHESTKPATLDEAEVSISLAAVSGGMFEIGDNLTSLTKDPVRLALIENPDLIQMIRLGKASVPIDLMTYAVEDEQPSIFLLKEDRRQSMLTVFDWTDKQRAHSIDLSAIGLPAAGHHYVVTDVLDTKEMPTLSGGILSIQQPAHSVRVLKIIDTSVPATGPTVEANHPSDGKAGAVLRFSARSHQADPVISYRWDFGDGVTSEGIDVEHTYTESGEYHVVVTATGLGGESSQDRFHIRISGHMPTTFDPSNIMRPRSTKE</sequence>
<dbReference type="InterPro" id="IPR017853">
    <property type="entry name" value="GH"/>
</dbReference>
<accession>A0A2Z5FSJ8</accession>
<feature type="signal peptide" evidence="4">
    <location>
        <begin position="1"/>
        <end position="23"/>
    </location>
</feature>
<evidence type="ECO:0000256" key="3">
    <source>
        <dbReference type="SAM" id="MobiDB-lite"/>
    </source>
</evidence>
<dbReference type="InterPro" id="IPR000601">
    <property type="entry name" value="PKD_dom"/>
</dbReference>
<dbReference type="RefSeq" id="WP_236657168.1">
    <property type="nucleotide sequence ID" value="NZ_CP030840.1"/>
</dbReference>
<dbReference type="EMBL" id="CP030840">
    <property type="protein sequence ID" value="AXC09783.1"/>
    <property type="molecule type" value="Genomic_DNA"/>
</dbReference>
<dbReference type="SUPFAM" id="SSF51445">
    <property type="entry name" value="(Trans)glycosidases"/>
    <property type="match status" value="1"/>
</dbReference>
<gene>
    <name evidence="6" type="ORF">ACPOL_0404</name>
</gene>
<dbReference type="GO" id="GO:0016052">
    <property type="term" value="P:carbohydrate catabolic process"/>
    <property type="evidence" value="ECO:0007669"/>
    <property type="project" value="InterPro"/>
</dbReference>
<dbReference type="InterPro" id="IPR035986">
    <property type="entry name" value="PKD_dom_sf"/>
</dbReference>
<dbReference type="PROSITE" id="PS50093">
    <property type="entry name" value="PKD"/>
    <property type="match status" value="1"/>
</dbReference>
<dbReference type="Gene3D" id="3.20.20.70">
    <property type="entry name" value="Aldolase class I"/>
    <property type="match status" value="1"/>
</dbReference>